<dbReference type="Proteomes" id="UP001589854">
    <property type="component" value="Unassembled WGS sequence"/>
</dbReference>
<proteinExistence type="predicted"/>
<evidence type="ECO:0000313" key="2">
    <source>
        <dbReference type="EMBL" id="MFC0269859.1"/>
    </source>
</evidence>
<evidence type="ECO:0000259" key="1">
    <source>
        <dbReference type="PROSITE" id="PS50851"/>
    </source>
</evidence>
<dbReference type="Gene3D" id="2.40.50.180">
    <property type="entry name" value="CheA-289, Domain 4"/>
    <property type="match status" value="1"/>
</dbReference>
<dbReference type="InterPro" id="IPR002545">
    <property type="entry name" value="CheW-lke_dom"/>
</dbReference>
<evidence type="ECO:0000313" key="3">
    <source>
        <dbReference type="Proteomes" id="UP001589854"/>
    </source>
</evidence>
<keyword evidence="3" id="KW-1185">Reference proteome</keyword>
<sequence>MNASKVVVFRAGTEEYGLPIQHVISIEKMIDVKPIPTMPIYMRGVVKVRGELIPVVDVGYVFYQQNTEIMNETKLIVIQTDLLSIALIVQEAKEILDIQKDQLKSISFGAFQTVKYFAGVASVNERLITILNPTLLIESLDLTLVKEEIGSH</sequence>
<gene>
    <name evidence="2" type="ORF">ACFFIX_00095</name>
</gene>
<dbReference type="RefSeq" id="WP_378929185.1">
    <property type="nucleotide sequence ID" value="NZ_JBHLVO010000001.1"/>
</dbReference>
<dbReference type="InterPro" id="IPR036061">
    <property type="entry name" value="CheW-like_dom_sf"/>
</dbReference>
<dbReference type="EMBL" id="JBHLVO010000001">
    <property type="protein sequence ID" value="MFC0269859.1"/>
    <property type="molecule type" value="Genomic_DNA"/>
</dbReference>
<dbReference type="Gene3D" id="2.30.30.40">
    <property type="entry name" value="SH3 Domains"/>
    <property type="match status" value="1"/>
</dbReference>
<organism evidence="2 3">
    <name type="scientific">Metabacillus herbersteinensis</name>
    <dbReference type="NCBI Taxonomy" id="283816"/>
    <lineage>
        <taxon>Bacteria</taxon>
        <taxon>Bacillati</taxon>
        <taxon>Bacillota</taxon>
        <taxon>Bacilli</taxon>
        <taxon>Bacillales</taxon>
        <taxon>Bacillaceae</taxon>
        <taxon>Metabacillus</taxon>
    </lineage>
</organism>
<reference evidence="2 3" key="1">
    <citation type="submission" date="2024-09" db="EMBL/GenBank/DDBJ databases">
        <authorList>
            <person name="Sun Q."/>
            <person name="Mori K."/>
        </authorList>
    </citation>
    <scope>NUCLEOTIDE SEQUENCE [LARGE SCALE GENOMIC DNA]</scope>
    <source>
        <strain evidence="2 3">CCM 7228</strain>
    </source>
</reference>
<dbReference type="PANTHER" id="PTHR22617">
    <property type="entry name" value="CHEMOTAXIS SENSOR HISTIDINE KINASE-RELATED"/>
    <property type="match status" value="1"/>
</dbReference>
<dbReference type="PROSITE" id="PS50851">
    <property type="entry name" value="CHEW"/>
    <property type="match status" value="1"/>
</dbReference>
<protein>
    <submittedName>
        <fullName evidence="2">Chemotaxis protein CheW</fullName>
    </submittedName>
</protein>
<dbReference type="InterPro" id="IPR039315">
    <property type="entry name" value="CheW"/>
</dbReference>
<feature type="domain" description="CheW-like" evidence="1">
    <location>
        <begin position="3"/>
        <end position="142"/>
    </location>
</feature>
<dbReference type="SUPFAM" id="SSF50341">
    <property type="entry name" value="CheW-like"/>
    <property type="match status" value="1"/>
</dbReference>
<accession>A0ABV6G9G6</accession>
<dbReference type="PANTHER" id="PTHR22617:SF23">
    <property type="entry name" value="CHEMOTAXIS PROTEIN CHEW"/>
    <property type="match status" value="1"/>
</dbReference>
<dbReference type="Pfam" id="PF01584">
    <property type="entry name" value="CheW"/>
    <property type="match status" value="1"/>
</dbReference>
<name>A0ABV6G9G6_9BACI</name>
<dbReference type="SMART" id="SM00260">
    <property type="entry name" value="CheW"/>
    <property type="match status" value="1"/>
</dbReference>
<comment type="caution">
    <text evidence="2">The sequence shown here is derived from an EMBL/GenBank/DDBJ whole genome shotgun (WGS) entry which is preliminary data.</text>
</comment>